<dbReference type="AlphaFoldDB" id="A0A0G0SGH7"/>
<evidence type="ECO:0000313" key="3">
    <source>
        <dbReference type="Proteomes" id="UP000034137"/>
    </source>
</evidence>
<accession>A0A0G0SGH7</accession>
<evidence type="ECO:0000256" key="1">
    <source>
        <dbReference type="SAM" id="Phobius"/>
    </source>
</evidence>
<evidence type="ECO:0000313" key="2">
    <source>
        <dbReference type="EMBL" id="KKR33815.1"/>
    </source>
</evidence>
<protein>
    <submittedName>
        <fullName evidence="2">Uncharacterized protein</fullName>
    </submittedName>
</protein>
<keyword evidence="1" id="KW-0812">Transmembrane</keyword>
<gene>
    <name evidence="2" type="ORF">UT64_C0003G0036</name>
</gene>
<feature type="transmembrane region" description="Helical" evidence="1">
    <location>
        <begin position="36"/>
        <end position="60"/>
    </location>
</feature>
<organism evidence="2 3">
    <name type="scientific">Candidatus Falkowbacteria bacterium GW2011_GWF2_39_8</name>
    <dbReference type="NCBI Taxonomy" id="1618642"/>
    <lineage>
        <taxon>Bacteria</taxon>
        <taxon>Candidatus Falkowiibacteriota</taxon>
    </lineage>
</organism>
<feature type="transmembrane region" description="Helical" evidence="1">
    <location>
        <begin position="113"/>
        <end position="134"/>
    </location>
</feature>
<keyword evidence="1" id="KW-1133">Transmembrane helix</keyword>
<keyword evidence="1" id="KW-0472">Membrane</keyword>
<dbReference type="EMBL" id="LBXO01000003">
    <property type="protein sequence ID" value="KKR33815.1"/>
    <property type="molecule type" value="Genomic_DNA"/>
</dbReference>
<comment type="caution">
    <text evidence="2">The sequence shown here is derived from an EMBL/GenBank/DDBJ whole genome shotgun (WGS) entry which is preliminary data.</text>
</comment>
<proteinExistence type="predicted"/>
<name>A0A0G0SGH7_9BACT</name>
<feature type="transmembrane region" description="Helical" evidence="1">
    <location>
        <begin position="83"/>
        <end position="101"/>
    </location>
</feature>
<sequence>MKDKTNKIDITAEILKKIETENIRMRPLWKFKAEKIALESGMVAIALVGIFTFSLLMYYWKINELNHYFGFGLRGMGEILENFPYELFAASVLLLLFLVYLIKKMDWGYKKPWQAWVGASLVIMFVSSGGLLSVKAHEQLEQSRVANDYPVINKYYQKRLRVLLKMMS</sequence>
<reference evidence="2 3" key="1">
    <citation type="journal article" date="2015" name="Nature">
        <title>rRNA introns, odd ribosomes, and small enigmatic genomes across a large radiation of phyla.</title>
        <authorList>
            <person name="Brown C.T."/>
            <person name="Hug L.A."/>
            <person name="Thomas B.C."/>
            <person name="Sharon I."/>
            <person name="Castelle C.J."/>
            <person name="Singh A."/>
            <person name="Wilkins M.J."/>
            <person name="Williams K.H."/>
            <person name="Banfield J.F."/>
        </authorList>
    </citation>
    <scope>NUCLEOTIDE SEQUENCE [LARGE SCALE GENOMIC DNA]</scope>
</reference>
<dbReference type="Proteomes" id="UP000034137">
    <property type="component" value="Unassembled WGS sequence"/>
</dbReference>